<dbReference type="STRING" id="164328.H3GWE0"/>
<sequence length="516" mass="57991">MMHRLAVFGVAILLLTSADRTSARVYYLARQQGNSTDVVLLSTSLSVQDYEVDKQFQRGPALILVVAAINDLRTTTVDHQIAIAFNYPYVAEPMFAYSELRGIDSDNFWQLESLSNPRNQDPAKSVRMARRFGRYSNIEMAHWDLSTDPITELSSWRWHGRAVLHDSWAWTHAIHGIFALNVIFNLLILIFVIYRRACMGHFWVGDAFSTISNMMFYRGLIVLVCNHLNGYWTITKMCISIGDSIASQHAIYYRPELVHADLLAVFMNVTSVLTYLGRERVDPLLAFLTFELSWWNRVGLAKLFPGLRKEIARFAVADATNGLLDVSSGLAMLSPMELMTAYPVEESRRSVVFSAVASIFSPIVLIAAYVALRKAVRYVKSPLSGDNDASRRRSSAYTEESQQTDLTSFETATGAALSKRFGVLSSYDNYLACESQLTATIDAVYGNGFLVVKGKFLIGAQDLLPVILMKLTRIRFTNIFVYEITEKNSVNETARLVYPATISWNDLGHLDVTPLT</sequence>
<dbReference type="VEuPathDB" id="FungiDB:KRP23_11697"/>
<dbReference type="AlphaFoldDB" id="H3GWE0"/>
<dbReference type="eggNOG" id="ENOG502SJWD">
    <property type="taxonomic scope" value="Eukaryota"/>
</dbReference>
<feature type="signal peptide" evidence="3">
    <location>
        <begin position="1"/>
        <end position="23"/>
    </location>
</feature>
<proteinExistence type="predicted"/>
<organism evidence="4 5">
    <name type="scientific">Phytophthora ramorum</name>
    <name type="common">Sudden oak death agent</name>
    <dbReference type="NCBI Taxonomy" id="164328"/>
    <lineage>
        <taxon>Eukaryota</taxon>
        <taxon>Sar</taxon>
        <taxon>Stramenopiles</taxon>
        <taxon>Oomycota</taxon>
        <taxon>Peronosporomycetes</taxon>
        <taxon>Peronosporales</taxon>
        <taxon>Peronosporaceae</taxon>
        <taxon>Phytophthora</taxon>
    </lineage>
</organism>
<feature type="region of interest" description="Disordered" evidence="1">
    <location>
        <begin position="383"/>
        <end position="405"/>
    </location>
</feature>
<dbReference type="InParanoid" id="H3GWE0"/>
<evidence type="ECO:0000256" key="2">
    <source>
        <dbReference type="SAM" id="Phobius"/>
    </source>
</evidence>
<feature type="compositionally biased region" description="Polar residues" evidence="1">
    <location>
        <begin position="395"/>
        <end position="405"/>
    </location>
</feature>
<accession>H3GWE0</accession>
<evidence type="ECO:0000313" key="4">
    <source>
        <dbReference type="EnsemblProtists" id="Phyra81786"/>
    </source>
</evidence>
<name>H3GWE0_PHYRM</name>
<evidence type="ECO:0000256" key="1">
    <source>
        <dbReference type="SAM" id="MobiDB-lite"/>
    </source>
</evidence>
<reference evidence="5" key="1">
    <citation type="journal article" date="2006" name="Science">
        <title>Phytophthora genome sequences uncover evolutionary origins and mechanisms of pathogenesis.</title>
        <authorList>
            <person name="Tyler B.M."/>
            <person name="Tripathy S."/>
            <person name="Zhang X."/>
            <person name="Dehal P."/>
            <person name="Jiang R.H."/>
            <person name="Aerts A."/>
            <person name="Arredondo F.D."/>
            <person name="Baxter L."/>
            <person name="Bensasson D."/>
            <person name="Beynon J.L."/>
            <person name="Chapman J."/>
            <person name="Damasceno C.M."/>
            <person name="Dorrance A.E."/>
            <person name="Dou D."/>
            <person name="Dickerman A.W."/>
            <person name="Dubchak I.L."/>
            <person name="Garbelotto M."/>
            <person name="Gijzen M."/>
            <person name="Gordon S.G."/>
            <person name="Govers F."/>
            <person name="Grunwald N.J."/>
            <person name="Huang W."/>
            <person name="Ivors K.L."/>
            <person name="Jones R.W."/>
            <person name="Kamoun S."/>
            <person name="Krampis K."/>
            <person name="Lamour K.H."/>
            <person name="Lee M.K."/>
            <person name="McDonald W.H."/>
            <person name="Medina M."/>
            <person name="Meijer H.J."/>
            <person name="Nordberg E.K."/>
            <person name="Maclean D.J."/>
            <person name="Ospina-Giraldo M.D."/>
            <person name="Morris P.F."/>
            <person name="Phuntumart V."/>
            <person name="Putnam N.H."/>
            <person name="Rash S."/>
            <person name="Rose J.K."/>
            <person name="Sakihama Y."/>
            <person name="Salamov A.A."/>
            <person name="Savidor A."/>
            <person name="Scheuring C.F."/>
            <person name="Smith B.M."/>
            <person name="Sobral B.W."/>
            <person name="Terry A."/>
            <person name="Torto-Alalibo T.A."/>
            <person name="Win J."/>
            <person name="Xu Z."/>
            <person name="Zhang H."/>
            <person name="Grigoriev I.V."/>
            <person name="Rokhsar D.S."/>
            <person name="Boore J.L."/>
        </authorList>
    </citation>
    <scope>NUCLEOTIDE SEQUENCE [LARGE SCALE GENOMIC DNA]</scope>
    <source>
        <strain evidence="5">Pr102</strain>
    </source>
</reference>
<keyword evidence="2" id="KW-0812">Transmembrane</keyword>
<evidence type="ECO:0008006" key="6">
    <source>
        <dbReference type="Google" id="ProtNLM"/>
    </source>
</evidence>
<feature type="chain" id="PRO_5003586740" description="Transmembrane protein" evidence="3">
    <location>
        <begin position="24"/>
        <end position="516"/>
    </location>
</feature>
<dbReference type="HOGENOM" id="CLU_014069_0_0_1"/>
<keyword evidence="2" id="KW-0472">Membrane</keyword>
<keyword evidence="2" id="KW-1133">Transmembrane helix</keyword>
<keyword evidence="5" id="KW-1185">Reference proteome</keyword>
<reference evidence="4" key="2">
    <citation type="submission" date="2015-06" db="UniProtKB">
        <authorList>
            <consortium name="EnsemblProtists"/>
        </authorList>
    </citation>
    <scope>IDENTIFICATION</scope>
    <source>
        <strain evidence="4">Pr102</strain>
    </source>
</reference>
<keyword evidence="3" id="KW-0732">Signal</keyword>
<dbReference type="Proteomes" id="UP000005238">
    <property type="component" value="Unassembled WGS sequence"/>
</dbReference>
<evidence type="ECO:0000313" key="5">
    <source>
        <dbReference type="Proteomes" id="UP000005238"/>
    </source>
</evidence>
<dbReference type="EMBL" id="DS566060">
    <property type="status" value="NOT_ANNOTATED_CDS"/>
    <property type="molecule type" value="Genomic_DNA"/>
</dbReference>
<protein>
    <recommendedName>
        <fullName evidence="6">Transmembrane protein</fullName>
    </recommendedName>
</protein>
<evidence type="ECO:0000256" key="3">
    <source>
        <dbReference type="SAM" id="SignalP"/>
    </source>
</evidence>
<feature type="transmembrane region" description="Helical" evidence="2">
    <location>
        <begin position="351"/>
        <end position="372"/>
    </location>
</feature>
<dbReference type="OMA" id="VKGKFLI"/>
<dbReference type="EnsemblProtists" id="Phyra81786">
    <property type="protein sequence ID" value="Phyra81786"/>
    <property type="gene ID" value="Phyra81786"/>
</dbReference>
<feature type="transmembrane region" description="Helical" evidence="2">
    <location>
        <begin position="173"/>
        <end position="194"/>
    </location>
</feature>